<evidence type="ECO:0000256" key="5">
    <source>
        <dbReference type="ARBA" id="ARBA00023242"/>
    </source>
</evidence>
<dbReference type="FunFam" id="1.10.10.1460:FF:000001">
    <property type="entry name" value="DNA replication regulator Sld2"/>
    <property type="match status" value="1"/>
</dbReference>
<dbReference type="HOGENOM" id="CLU_057728_0_0_1"/>
<dbReference type="GO" id="GO:1902977">
    <property type="term" value="P:mitotic DNA replication preinitiation complex assembly"/>
    <property type="evidence" value="ECO:0007669"/>
    <property type="project" value="TreeGrafter"/>
</dbReference>
<keyword evidence="4 7" id="KW-0235">DNA replication</keyword>
<keyword evidence="10" id="KW-1185">Reference proteome</keyword>
<keyword evidence="5 7" id="KW-0539">Nucleus</keyword>
<dbReference type="InterPro" id="IPR040203">
    <property type="entry name" value="Sld2"/>
</dbReference>
<dbReference type="RefSeq" id="XP_001643365.1">
    <property type="nucleotide sequence ID" value="XM_001643315.1"/>
</dbReference>
<dbReference type="GO" id="GO:0031333">
    <property type="term" value="P:negative regulation of protein-containing complex assembly"/>
    <property type="evidence" value="ECO:0007669"/>
    <property type="project" value="EnsemblFungi"/>
</dbReference>
<dbReference type="GO" id="GO:0033314">
    <property type="term" value="P:mitotic DNA replication checkpoint signaling"/>
    <property type="evidence" value="ECO:0007669"/>
    <property type="project" value="EnsemblFungi"/>
</dbReference>
<dbReference type="EMBL" id="DS480457">
    <property type="protein sequence ID" value="EDO15507.1"/>
    <property type="molecule type" value="Genomic_DNA"/>
</dbReference>
<sequence>MSSVEISDLKIRLKTWEHEFIDKNNRPPSKYDIQGLPEVKLMYKQYSALKKGKGAKIDKSENQLTPKTLNNHKALDKFKSPIRSDSIKIELGPTPQIYGKTMSIFDMRISPVKVPEQNIEFNTPKNPSPASTISQSNSSIISESTDVKRKLTFDVHFTPVSSPLKNDEGIKKPIANGKYGPNSPLMIDRKDINFTIRSTPLKPISLATTSAFSPSPLIKRPLTKSLVELAKEHEAIVEEFSQIQEEDENEDEGNDEMITSNEMVNVFSQEALDEHINKKIKRRRVIRRFAEESDISKSVTIDIHKEIYRLKRKQLNEFLGDNEIDEEDENNFTDSISDEDNNKTEEAKAPVKRKTRGNKLRLVSNNFRRLKLPRKNRFKGRWGNRRR</sequence>
<keyword evidence="6 7" id="KW-0131">Cell cycle</keyword>
<dbReference type="GO" id="GO:0003688">
    <property type="term" value="F:DNA replication origin binding"/>
    <property type="evidence" value="ECO:0007669"/>
    <property type="project" value="EnsemblFungi"/>
</dbReference>
<dbReference type="PANTHER" id="PTHR28124">
    <property type="entry name" value="DNA REPLICATION REGULATOR SLD2"/>
    <property type="match status" value="1"/>
</dbReference>
<name>A7TQG3_VANPO</name>
<dbReference type="GO" id="GO:0000727">
    <property type="term" value="P:double-strand break repair via break-induced replication"/>
    <property type="evidence" value="ECO:0007669"/>
    <property type="project" value="EnsemblFungi"/>
</dbReference>
<evidence type="ECO:0000256" key="7">
    <source>
        <dbReference type="RuleBase" id="RU367067"/>
    </source>
</evidence>
<accession>A7TQG3</accession>
<evidence type="ECO:0000256" key="8">
    <source>
        <dbReference type="SAM" id="MobiDB-lite"/>
    </source>
</evidence>
<evidence type="ECO:0000256" key="1">
    <source>
        <dbReference type="ARBA" id="ARBA00004123"/>
    </source>
</evidence>
<evidence type="ECO:0000313" key="9">
    <source>
        <dbReference type="EMBL" id="EDO15507.1"/>
    </source>
</evidence>
<dbReference type="AlphaFoldDB" id="A7TQG3"/>
<proteinExistence type="inferred from homology"/>
<dbReference type="KEGG" id="vpo:Kpol_467p19"/>
<dbReference type="InParanoid" id="A7TQG3"/>
<feature type="compositionally biased region" description="Basic and acidic residues" evidence="8">
    <location>
        <begin position="340"/>
        <end position="349"/>
    </location>
</feature>
<dbReference type="FunCoup" id="A7TQG3">
    <property type="interactions" value="65"/>
</dbReference>
<dbReference type="GO" id="GO:0006270">
    <property type="term" value="P:DNA replication initiation"/>
    <property type="evidence" value="ECO:0007669"/>
    <property type="project" value="UniProtKB-UniRule"/>
</dbReference>
<comment type="function">
    <text evidence="7">Has a role in the initiation of DNA replication. Required at S-phase checkpoint.</text>
</comment>
<dbReference type="Proteomes" id="UP000000267">
    <property type="component" value="Unassembled WGS sequence"/>
</dbReference>
<dbReference type="GO" id="GO:0003697">
    <property type="term" value="F:single-stranded DNA binding"/>
    <property type="evidence" value="ECO:0007669"/>
    <property type="project" value="EnsemblFungi"/>
</dbReference>
<reference evidence="9 10" key="1">
    <citation type="journal article" date="2007" name="Proc. Natl. Acad. Sci. U.S.A.">
        <title>Independent sorting-out of thousands of duplicated gene pairs in two yeast species descended from a whole-genome duplication.</title>
        <authorList>
            <person name="Scannell D.R."/>
            <person name="Frank A.C."/>
            <person name="Conant G.C."/>
            <person name="Byrne K.P."/>
            <person name="Woolfit M."/>
            <person name="Wolfe K.H."/>
        </authorList>
    </citation>
    <scope>NUCLEOTIDE SEQUENCE [LARGE SCALE GENOMIC DNA]</scope>
    <source>
        <strain evidence="10">ATCC 22028 / DSM 70294 / BCRC 21397 / CBS 2163 / NBRC 10782 / NRRL Y-8283 / UCD 57-17</strain>
    </source>
</reference>
<protein>
    <recommendedName>
        <fullName evidence="3 7">DNA replication regulator SLD2</fullName>
    </recommendedName>
</protein>
<dbReference type="InterPro" id="IPR021110">
    <property type="entry name" value="DNA_rep_checkpnt_protein"/>
</dbReference>
<dbReference type="CDD" id="cd22289">
    <property type="entry name" value="RecQL4_SLD2_NTD"/>
    <property type="match status" value="1"/>
</dbReference>
<comment type="similarity">
    <text evidence="2 7">Belongs to the SLD2 family.</text>
</comment>
<evidence type="ECO:0000256" key="3">
    <source>
        <dbReference type="ARBA" id="ARBA00018363"/>
    </source>
</evidence>
<dbReference type="GeneID" id="5543592"/>
<feature type="compositionally biased region" description="Acidic residues" evidence="8">
    <location>
        <begin position="322"/>
        <end position="339"/>
    </location>
</feature>
<dbReference type="OrthoDB" id="8775810at2759"/>
<feature type="region of interest" description="Disordered" evidence="8">
    <location>
        <begin position="121"/>
        <end position="141"/>
    </location>
</feature>
<evidence type="ECO:0000256" key="2">
    <source>
        <dbReference type="ARBA" id="ARBA00007276"/>
    </source>
</evidence>
<dbReference type="OMA" id="TWEHDFI"/>
<evidence type="ECO:0000256" key="6">
    <source>
        <dbReference type="ARBA" id="ARBA00023306"/>
    </source>
</evidence>
<dbReference type="eggNOG" id="ENOG502SCF7">
    <property type="taxonomic scope" value="Eukaryota"/>
</dbReference>
<organism evidence="10">
    <name type="scientific">Vanderwaltozyma polyspora (strain ATCC 22028 / DSM 70294 / BCRC 21397 / CBS 2163 / NBRC 10782 / NRRL Y-8283 / UCD 57-17)</name>
    <name type="common">Kluyveromyces polysporus</name>
    <dbReference type="NCBI Taxonomy" id="436907"/>
    <lineage>
        <taxon>Eukaryota</taxon>
        <taxon>Fungi</taxon>
        <taxon>Dikarya</taxon>
        <taxon>Ascomycota</taxon>
        <taxon>Saccharomycotina</taxon>
        <taxon>Saccharomycetes</taxon>
        <taxon>Saccharomycetales</taxon>
        <taxon>Saccharomycetaceae</taxon>
        <taxon>Vanderwaltozyma</taxon>
    </lineage>
</organism>
<evidence type="ECO:0000313" key="10">
    <source>
        <dbReference type="Proteomes" id="UP000000267"/>
    </source>
</evidence>
<feature type="compositionally biased region" description="Low complexity" evidence="8">
    <location>
        <begin position="128"/>
        <end position="141"/>
    </location>
</feature>
<dbReference type="Pfam" id="PF11719">
    <property type="entry name" value="Drc1-Sld2"/>
    <property type="match status" value="1"/>
</dbReference>
<feature type="region of interest" description="Disordered" evidence="8">
    <location>
        <begin position="322"/>
        <end position="357"/>
    </location>
</feature>
<evidence type="ECO:0000256" key="4">
    <source>
        <dbReference type="ARBA" id="ARBA00022705"/>
    </source>
</evidence>
<dbReference type="GO" id="GO:0031261">
    <property type="term" value="C:DNA replication preinitiation complex"/>
    <property type="evidence" value="ECO:0007669"/>
    <property type="project" value="EnsemblFungi"/>
</dbReference>
<dbReference type="PhylomeDB" id="A7TQG3"/>
<gene>
    <name evidence="9" type="ORF">Kpol_467p19</name>
</gene>
<comment type="subcellular location">
    <subcellularLocation>
        <location evidence="1 7">Nucleus</location>
    </subcellularLocation>
</comment>
<dbReference type="PANTHER" id="PTHR28124:SF1">
    <property type="entry name" value="DNA REPLICATION REGULATOR SLD2"/>
    <property type="match status" value="1"/>
</dbReference>
<dbReference type="Gene3D" id="1.10.10.1460">
    <property type="match status" value="1"/>
</dbReference>